<dbReference type="PANTHER" id="PTHR45743">
    <property type="entry name" value="POTASSIUM CHANNEL AKT1"/>
    <property type="match status" value="1"/>
</dbReference>
<reference evidence="8" key="1">
    <citation type="submission" date="2022-10" db="EMBL/GenBank/DDBJ databases">
        <authorList>
            <person name="Hyden B.L."/>
            <person name="Feng K."/>
            <person name="Yates T."/>
            <person name="Jawdy S."/>
            <person name="Smart L.B."/>
            <person name="Muchero W."/>
        </authorList>
    </citation>
    <scope>NUCLEOTIDE SEQUENCE</scope>
    <source>
        <tissue evidence="8">Shoot tip</tissue>
    </source>
</reference>
<evidence type="ECO:0000256" key="7">
    <source>
        <dbReference type="SAM" id="Phobius"/>
    </source>
</evidence>
<evidence type="ECO:0000256" key="5">
    <source>
        <dbReference type="ARBA" id="ARBA00023303"/>
    </source>
</evidence>
<evidence type="ECO:0000256" key="2">
    <source>
        <dbReference type="ARBA" id="ARBA00022826"/>
    </source>
</evidence>
<keyword evidence="5" id="KW-0407">Ion channel</keyword>
<sequence length="161" mass="18846">MDGHVSHREKNKKESDGDDEEEEEYEVQDFKDRIKSSRGSRFNLIEKEFGLVNNTESSSMTSWRRKLSRDSVINGLRYVSSSFVIHPDNRWYRAWTKFILLWAVYSSFFTPLEFGFFRGLPENLFILDIVGQVFESLILSLICLPAFLGISSTRFVDIKKK</sequence>
<reference evidence="8" key="2">
    <citation type="journal article" date="2023" name="Int. J. Mol. Sci.">
        <title>De Novo Assembly and Annotation of 11 Diverse Shrub Willow (Salix) Genomes Reveals Novel Gene Organization in Sex-Linked Regions.</title>
        <authorList>
            <person name="Hyden B."/>
            <person name="Feng K."/>
            <person name="Yates T.B."/>
            <person name="Jawdy S."/>
            <person name="Cereghino C."/>
            <person name="Smart L.B."/>
            <person name="Muchero W."/>
        </authorList>
    </citation>
    <scope>NUCLEOTIDE SEQUENCE</scope>
    <source>
        <tissue evidence="8">Shoot tip</tissue>
    </source>
</reference>
<keyword evidence="4" id="KW-0630">Potassium</keyword>
<dbReference type="InterPro" id="IPR045319">
    <property type="entry name" value="KAT/AKT"/>
</dbReference>
<name>A0ABQ9B357_9ROSI</name>
<keyword evidence="3" id="KW-0406">Ion transport</keyword>
<keyword evidence="9" id="KW-1185">Reference proteome</keyword>
<feature type="compositionally biased region" description="Acidic residues" evidence="6">
    <location>
        <begin position="16"/>
        <end position="27"/>
    </location>
</feature>
<organism evidence="8 9">
    <name type="scientific">Salix suchowensis</name>
    <dbReference type="NCBI Taxonomy" id="1278906"/>
    <lineage>
        <taxon>Eukaryota</taxon>
        <taxon>Viridiplantae</taxon>
        <taxon>Streptophyta</taxon>
        <taxon>Embryophyta</taxon>
        <taxon>Tracheophyta</taxon>
        <taxon>Spermatophyta</taxon>
        <taxon>Magnoliopsida</taxon>
        <taxon>eudicotyledons</taxon>
        <taxon>Gunneridae</taxon>
        <taxon>Pentapetalae</taxon>
        <taxon>rosids</taxon>
        <taxon>fabids</taxon>
        <taxon>Malpighiales</taxon>
        <taxon>Salicaceae</taxon>
        <taxon>Saliceae</taxon>
        <taxon>Salix</taxon>
    </lineage>
</organism>
<feature type="compositionally biased region" description="Basic and acidic residues" evidence="6">
    <location>
        <begin position="1"/>
        <end position="15"/>
    </location>
</feature>
<feature type="region of interest" description="Disordered" evidence="6">
    <location>
        <begin position="1"/>
        <end position="30"/>
    </location>
</feature>
<keyword evidence="7" id="KW-0812">Transmembrane</keyword>
<protein>
    <submittedName>
        <fullName evidence="8">Uncharacterized protein</fullName>
    </submittedName>
</protein>
<evidence type="ECO:0000256" key="3">
    <source>
        <dbReference type="ARBA" id="ARBA00022882"/>
    </source>
</evidence>
<keyword evidence="1" id="KW-0633">Potassium transport</keyword>
<dbReference type="Proteomes" id="UP001141253">
    <property type="component" value="Chromosome 17"/>
</dbReference>
<keyword evidence="7" id="KW-1133">Transmembrane helix</keyword>
<proteinExistence type="predicted"/>
<evidence type="ECO:0000256" key="6">
    <source>
        <dbReference type="SAM" id="MobiDB-lite"/>
    </source>
</evidence>
<evidence type="ECO:0000256" key="4">
    <source>
        <dbReference type="ARBA" id="ARBA00022958"/>
    </source>
</evidence>
<keyword evidence="3" id="KW-0813">Transport</keyword>
<comment type="caution">
    <text evidence="8">The sequence shown here is derived from an EMBL/GenBank/DDBJ whole genome shotgun (WGS) entry which is preliminary data.</text>
</comment>
<evidence type="ECO:0000256" key="1">
    <source>
        <dbReference type="ARBA" id="ARBA00022538"/>
    </source>
</evidence>
<keyword evidence="3" id="KW-0851">Voltage-gated channel</keyword>
<evidence type="ECO:0000313" key="9">
    <source>
        <dbReference type="Proteomes" id="UP001141253"/>
    </source>
</evidence>
<feature type="transmembrane region" description="Helical" evidence="7">
    <location>
        <begin position="98"/>
        <end position="117"/>
    </location>
</feature>
<evidence type="ECO:0000313" key="8">
    <source>
        <dbReference type="EMBL" id="KAJ6370830.1"/>
    </source>
</evidence>
<keyword evidence="7" id="KW-0472">Membrane</keyword>
<feature type="transmembrane region" description="Helical" evidence="7">
    <location>
        <begin position="137"/>
        <end position="156"/>
    </location>
</feature>
<dbReference type="PANTHER" id="PTHR45743:SF3">
    <property type="entry name" value="POTASSIUM CHANNEL SKOR"/>
    <property type="match status" value="1"/>
</dbReference>
<accession>A0ABQ9B357</accession>
<gene>
    <name evidence="8" type="ORF">OIU77_001354</name>
</gene>
<dbReference type="EMBL" id="JAPFFI010000013">
    <property type="protein sequence ID" value="KAJ6370830.1"/>
    <property type="molecule type" value="Genomic_DNA"/>
</dbReference>
<keyword evidence="2" id="KW-0631">Potassium channel</keyword>